<comment type="function">
    <text evidence="7">Catalyzes the specific phosphorylation of the 3-hydroxyl group of shikimic acid using ATP as a cosubstrate.</text>
</comment>
<proteinExistence type="inferred from homology"/>
<dbReference type="EC" id="2.7.1.71" evidence="7"/>
<sequence length="176" mass="18943">MGSTWDCSKQHIVLVGMMGAGKSSVGRVLAQRLGRRLLDSDEMIEERTGQTVREIWNAEGEPAFREIETTVLAEAVAADEPSVIAAAGGVVLSEANRAVLAASGAHVVWLLADVELLLDRVKNGMHRPLLDDDPEGTLRAMFETRESLYKEVADAIVSVDNRTVNDVAGAVLRCCA</sequence>
<feature type="binding site" evidence="7">
    <location>
        <position position="127"/>
    </location>
    <ligand>
        <name>ATP</name>
        <dbReference type="ChEBI" id="CHEBI:30616"/>
    </ligand>
</feature>
<comment type="similarity">
    <text evidence="7">Belongs to the shikimate kinase family.</text>
</comment>
<feature type="binding site" evidence="7">
    <location>
        <position position="145"/>
    </location>
    <ligand>
        <name>substrate</name>
    </ligand>
</feature>
<feature type="binding site" evidence="7">
    <location>
        <begin position="19"/>
        <end position="24"/>
    </location>
    <ligand>
        <name>ATP</name>
        <dbReference type="ChEBI" id="CHEBI:30616"/>
    </ligand>
</feature>
<dbReference type="GO" id="GO:0009073">
    <property type="term" value="P:aromatic amino acid family biosynthetic process"/>
    <property type="evidence" value="ECO:0007669"/>
    <property type="project" value="UniProtKB-KW"/>
</dbReference>
<keyword evidence="7" id="KW-0963">Cytoplasm</keyword>
<dbReference type="SUPFAM" id="SSF52540">
    <property type="entry name" value="P-loop containing nucleoside triphosphate hydrolases"/>
    <property type="match status" value="1"/>
</dbReference>
<evidence type="ECO:0000256" key="1">
    <source>
        <dbReference type="ARBA" id="ARBA00022605"/>
    </source>
</evidence>
<dbReference type="PANTHER" id="PTHR21087:SF16">
    <property type="entry name" value="SHIKIMATE KINASE 1, CHLOROPLASTIC"/>
    <property type="match status" value="1"/>
</dbReference>
<comment type="subunit">
    <text evidence="7">Monomer.</text>
</comment>
<dbReference type="GO" id="GO:0004765">
    <property type="term" value="F:shikimate kinase activity"/>
    <property type="evidence" value="ECO:0007669"/>
    <property type="project" value="UniProtKB-UniRule"/>
</dbReference>
<feature type="binding site" evidence="7">
    <location>
        <position position="41"/>
    </location>
    <ligand>
        <name>substrate</name>
    </ligand>
</feature>
<dbReference type="Proteomes" id="UP000011863">
    <property type="component" value="Chromosome"/>
</dbReference>
<keyword evidence="9" id="KW-1185">Reference proteome</keyword>
<feature type="binding site" evidence="7">
    <location>
        <position position="162"/>
    </location>
    <ligand>
        <name>ATP</name>
        <dbReference type="ChEBI" id="CHEBI:30616"/>
    </ligand>
</feature>
<dbReference type="InterPro" id="IPR000623">
    <property type="entry name" value="Shikimate_kinase/TSH1"/>
</dbReference>
<dbReference type="Pfam" id="PF01202">
    <property type="entry name" value="SKI"/>
    <property type="match status" value="1"/>
</dbReference>
<keyword evidence="6 7" id="KW-0057">Aromatic amino acid biosynthesis</keyword>
<keyword evidence="4 7" id="KW-0418">Kinase</keyword>
<gene>
    <name evidence="7 8" type="primary">aroK</name>
    <name evidence="8" type="ORF">YM304_20350</name>
</gene>
<comment type="pathway">
    <text evidence="7">Metabolic intermediate biosynthesis; chorismate biosynthesis; chorismate from D-erythrose 4-phosphate and phosphoenolpyruvate: step 5/7.</text>
</comment>
<evidence type="ECO:0000256" key="5">
    <source>
        <dbReference type="ARBA" id="ARBA00022840"/>
    </source>
</evidence>
<dbReference type="AlphaFoldDB" id="A0A6C7EAX0"/>
<keyword evidence="5 7" id="KW-0067">ATP-binding</keyword>
<comment type="cofactor">
    <cofactor evidence="7">
        <name>Mg(2+)</name>
        <dbReference type="ChEBI" id="CHEBI:18420"/>
    </cofactor>
    <text evidence="7">Binds 1 Mg(2+) ion per subunit.</text>
</comment>
<dbReference type="InterPro" id="IPR031322">
    <property type="entry name" value="Shikimate/glucono_kinase"/>
</dbReference>
<dbReference type="KEGG" id="aym:YM304_20350"/>
<keyword evidence="1 7" id="KW-0028">Amino-acid biosynthesis</keyword>
<evidence type="ECO:0000313" key="9">
    <source>
        <dbReference type="Proteomes" id="UP000011863"/>
    </source>
</evidence>
<evidence type="ECO:0000256" key="2">
    <source>
        <dbReference type="ARBA" id="ARBA00022679"/>
    </source>
</evidence>
<dbReference type="InterPro" id="IPR027417">
    <property type="entry name" value="P-loop_NTPase"/>
</dbReference>
<evidence type="ECO:0000256" key="7">
    <source>
        <dbReference type="HAMAP-Rule" id="MF_00109"/>
    </source>
</evidence>
<dbReference type="GO" id="GO:0005524">
    <property type="term" value="F:ATP binding"/>
    <property type="evidence" value="ECO:0007669"/>
    <property type="project" value="UniProtKB-UniRule"/>
</dbReference>
<keyword evidence="7" id="KW-0479">Metal-binding</keyword>
<keyword evidence="3 7" id="KW-0547">Nucleotide-binding</keyword>
<dbReference type="HAMAP" id="MF_00109">
    <property type="entry name" value="Shikimate_kinase"/>
    <property type="match status" value="1"/>
</dbReference>
<feature type="binding site" evidence="7">
    <location>
        <position position="65"/>
    </location>
    <ligand>
        <name>substrate</name>
    </ligand>
</feature>
<dbReference type="CDD" id="cd00464">
    <property type="entry name" value="SK"/>
    <property type="match status" value="1"/>
</dbReference>
<dbReference type="GO" id="GO:0009423">
    <property type="term" value="P:chorismate biosynthetic process"/>
    <property type="evidence" value="ECO:0007669"/>
    <property type="project" value="UniProtKB-UniRule"/>
</dbReference>
<protein>
    <recommendedName>
        <fullName evidence="7">Shikimate kinase</fullName>
        <shortName evidence="7">SK</shortName>
        <ecNumber evidence="7">2.7.1.71</ecNumber>
    </recommendedName>
</protein>
<comment type="catalytic activity">
    <reaction evidence="7">
        <text>shikimate + ATP = 3-phosphoshikimate + ADP + H(+)</text>
        <dbReference type="Rhea" id="RHEA:13121"/>
        <dbReference type="ChEBI" id="CHEBI:15378"/>
        <dbReference type="ChEBI" id="CHEBI:30616"/>
        <dbReference type="ChEBI" id="CHEBI:36208"/>
        <dbReference type="ChEBI" id="CHEBI:145989"/>
        <dbReference type="ChEBI" id="CHEBI:456216"/>
        <dbReference type="EC" id="2.7.1.71"/>
    </reaction>
</comment>
<evidence type="ECO:0000313" key="8">
    <source>
        <dbReference type="EMBL" id="BAN02349.1"/>
    </source>
</evidence>
<dbReference type="GO" id="GO:0008652">
    <property type="term" value="P:amino acid biosynthetic process"/>
    <property type="evidence" value="ECO:0007669"/>
    <property type="project" value="UniProtKB-KW"/>
</dbReference>
<comment type="subcellular location">
    <subcellularLocation>
        <location evidence="7">Cytoplasm</location>
    </subcellularLocation>
</comment>
<reference evidence="8 9" key="1">
    <citation type="journal article" date="2013" name="Int. J. Syst. Evol. Microbiol.">
        <title>Ilumatobacter nonamiense sp. nov. and Ilumatobacter coccineum sp. nov., isolated from seashore sand.</title>
        <authorList>
            <person name="Matsumoto A."/>
            <person name="Kasai H."/>
            <person name="Matsuo Y."/>
            <person name="Shizuri Y."/>
            <person name="Ichikawa N."/>
            <person name="Fujita N."/>
            <person name="Omura S."/>
            <person name="Takahashi Y."/>
        </authorList>
    </citation>
    <scope>NUCLEOTIDE SEQUENCE [LARGE SCALE GENOMIC DNA]</scope>
    <source>
        <strain evidence="9">NBRC 103263 / KCTC 29153 / YM16-304</strain>
    </source>
</reference>
<evidence type="ECO:0000256" key="3">
    <source>
        <dbReference type="ARBA" id="ARBA00022741"/>
    </source>
</evidence>
<dbReference type="UniPathway" id="UPA00053">
    <property type="reaction ID" value="UER00088"/>
</dbReference>
<keyword evidence="7" id="KW-0460">Magnesium</keyword>
<feature type="binding site" evidence="7">
    <location>
        <position position="88"/>
    </location>
    <ligand>
        <name>substrate</name>
    </ligand>
</feature>
<evidence type="ECO:0000256" key="4">
    <source>
        <dbReference type="ARBA" id="ARBA00022777"/>
    </source>
</evidence>
<dbReference type="EMBL" id="AP012057">
    <property type="protein sequence ID" value="BAN02349.1"/>
    <property type="molecule type" value="Genomic_DNA"/>
</dbReference>
<dbReference type="GO" id="GO:0005829">
    <property type="term" value="C:cytosol"/>
    <property type="evidence" value="ECO:0007669"/>
    <property type="project" value="TreeGrafter"/>
</dbReference>
<accession>A0A6C7EAX0</accession>
<dbReference type="PANTHER" id="PTHR21087">
    <property type="entry name" value="SHIKIMATE KINASE"/>
    <property type="match status" value="1"/>
</dbReference>
<dbReference type="GO" id="GO:0000287">
    <property type="term" value="F:magnesium ion binding"/>
    <property type="evidence" value="ECO:0007669"/>
    <property type="project" value="UniProtKB-UniRule"/>
</dbReference>
<keyword evidence="2 7" id="KW-0808">Transferase</keyword>
<dbReference type="OrthoDB" id="9800332at2"/>
<dbReference type="RefSeq" id="WP_015441596.1">
    <property type="nucleotide sequence ID" value="NC_020520.1"/>
</dbReference>
<name>A0A6C7EAX0_ILUCY</name>
<organism evidence="8 9">
    <name type="scientific">Ilumatobacter coccineus (strain NBRC 103263 / KCTC 29153 / YM16-304)</name>
    <dbReference type="NCBI Taxonomy" id="1313172"/>
    <lineage>
        <taxon>Bacteria</taxon>
        <taxon>Bacillati</taxon>
        <taxon>Actinomycetota</taxon>
        <taxon>Acidimicrobiia</taxon>
        <taxon>Acidimicrobiales</taxon>
        <taxon>Ilumatobacteraceae</taxon>
        <taxon>Ilumatobacter</taxon>
    </lineage>
</organism>
<dbReference type="Gene3D" id="3.40.50.300">
    <property type="entry name" value="P-loop containing nucleotide triphosphate hydrolases"/>
    <property type="match status" value="1"/>
</dbReference>
<feature type="binding site" evidence="7">
    <location>
        <position position="23"/>
    </location>
    <ligand>
        <name>Mg(2+)</name>
        <dbReference type="ChEBI" id="CHEBI:18420"/>
    </ligand>
</feature>
<evidence type="ECO:0000256" key="6">
    <source>
        <dbReference type="ARBA" id="ARBA00023141"/>
    </source>
</evidence>
<dbReference type="PRINTS" id="PR01100">
    <property type="entry name" value="SHIKIMTKNASE"/>
</dbReference>